<sequence>MSGHCAGYHLAQRGAPGCSAELFQLAPGPSQTVRWPAPQLLLRYAAAAGTASSEEQRAAHECKSAAAPGPGVDVGGPADAAEGQDAACGRAAGSEAGAGPGTSAEGKQGSVEAGASEASAGPDGAPIQEGLWSVMPVSLPRPPAVVLPAGCTLHAQVVSAITLLVALACSAAIISAALL</sequence>
<dbReference type="OrthoDB" id="5546453at2759"/>
<proteinExistence type="predicted"/>
<name>A0A835WED6_CHLIN</name>
<reference evidence="3" key="1">
    <citation type="journal article" date="2020" name="bioRxiv">
        <title>Comparative genomics of Chlamydomonas.</title>
        <authorList>
            <person name="Craig R.J."/>
            <person name="Hasan A.R."/>
            <person name="Ness R.W."/>
            <person name="Keightley P.D."/>
        </authorList>
    </citation>
    <scope>NUCLEOTIDE SEQUENCE</scope>
    <source>
        <strain evidence="3">SAG 7.73</strain>
    </source>
</reference>
<protein>
    <submittedName>
        <fullName evidence="3">Uncharacterized protein</fullName>
    </submittedName>
</protein>
<feature type="transmembrane region" description="Helical" evidence="2">
    <location>
        <begin position="157"/>
        <end position="178"/>
    </location>
</feature>
<feature type="region of interest" description="Disordered" evidence="1">
    <location>
        <begin position="55"/>
        <end position="127"/>
    </location>
</feature>
<feature type="compositionally biased region" description="Low complexity" evidence="1">
    <location>
        <begin position="112"/>
        <end position="126"/>
    </location>
</feature>
<keyword evidence="2" id="KW-1133">Transmembrane helix</keyword>
<dbReference type="AlphaFoldDB" id="A0A835WED6"/>
<feature type="compositionally biased region" description="Low complexity" evidence="1">
    <location>
        <begin position="65"/>
        <end position="81"/>
    </location>
</feature>
<accession>A0A835WED6</accession>
<evidence type="ECO:0000256" key="1">
    <source>
        <dbReference type="SAM" id="MobiDB-lite"/>
    </source>
</evidence>
<keyword evidence="4" id="KW-1185">Reference proteome</keyword>
<keyword evidence="2" id="KW-0472">Membrane</keyword>
<gene>
    <name evidence="3" type="ORF">HXX76_000582</name>
</gene>
<keyword evidence="2" id="KW-0812">Transmembrane</keyword>
<dbReference type="Proteomes" id="UP000650467">
    <property type="component" value="Unassembled WGS sequence"/>
</dbReference>
<evidence type="ECO:0000313" key="4">
    <source>
        <dbReference type="Proteomes" id="UP000650467"/>
    </source>
</evidence>
<dbReference type="EMBL" id="JAEHOC010000001">
    <property type="protein sequence ID" value="KAG2445979.1"/>
    <property type="molecule type" value="Genomic_DNA"/>
</dbReference>
<comment type="caution">
    <text evidence="3">The sequence shown here is derived from an EMBL/GenBank/DDBJ whole genome shotgun (WGS) entry which is preliminary data.</text>
</comment>
<evidence type="ECO:0000313" key="3">
    <source>
        <dbReference type="EMBL" id="KAG2445979.1"/>
    </source>
</evidence>
<organism evidence="3 4">
    <name type="scientific">Chlamydomonas incerta</name>
    <dbReference type="NCBI Taxonomy" id="51695"/>
    <lineage>
        <taxon>Eukaryota</taxon>
        <taxon>Viridiplantae</taxon>
        <taxon>Chlorophyta</taxon>
        <taxon>core chlorophytes</taxon>
        <taxon>Chlorophyceae</taxon>
        <taxon>CS clade</taxon>
        <taxon>Chlamydomonadales</taxon>
        <taxon>Chlamydomonadaceae</taxon>
        <taxon>Chlamydomonas</taxon>
    </lineage>
</organism>
<evidence type="ECO:0000256" key="2">
    <source>
        <dbReference type="SAM" id="Phobius"/>
    </source>
</evidence>